<dbReference type="EMBL" id="FUIG01000013">
    <property type="protein sequence ID" value="SJM29034.1"/>
    <property type="molecule type" value="Genomic_DNA"/>
</dbReference>
<gene>
    <name evidence="1" type="ORF">BQ8482_110964</name>
</gene>
<dbReference type="Proteomes" id="UP000245698">
    <property type="component" value="Unassembled WGS sequence"/>
</dbReference>
<protein>
    <submittedName>
        <fullName evidence="1">Uncharacterized protein</fullName>
    </submittedName>
</protein>
<evidence type="ECO:0000313" key="2">
    <source>
        <dbReference type="Proteomes" id="UP000245698"/>
    </source>
</evidence>
<organism evidence="1 2">
    <name type="scientific">Mesorhizobium delmotii</name>
    <dbReference type="NCBI Taxonomy" id="1631247"/>
    <lineage>
        <taxon>Bacteria</taxon>
        <taxon>Pseudomonadati</taxon>
        <taxon>Pseudomonadota</taxon>
        <taxon>Alphaproteobacteria</taxon>
        <taxon>Hyphomicrobiales</taxon>
        <taxon>Phyllobacteriaceae</taxon>
        <taxon>Mesorhizobium</taxon>
    </lineage>
</organism>
<dbReference type="AlphaFoldDB" id="A0A2P9AD26"/>
<name>A0A2P9AD26_9HYPH</name>
<accession>A0A2P9AD26</accession>
<reference evidence="2" key="1">
    <citation type="submission" date="2016-12" db="EMBL/GenBank/DDBJ databases">
        <authorList>
            <person name="Brunel B."/>
        </authorList>
    </citation>
    <scope>NUCLEOTIDE SEQUENCE [LARGE SCALE GENOMIC DNA]</scope>
</reference>
<sequence length="59" mass="6478">MLPPVCDVPRLGPSLGATINFRGIERVYQLEIAKGLPGLMRPWRGGSPHFVCCTSKKII</sequence>
<proteinExistence type="predicted"/>
<evidence type="ECO:0000313" key="1">
    <source>
        <dbReference type="EMBL" id="SJM29034.1"/>
    </source>
</evidence>
<keyword evidence="2" id="KW-1185">Reference proteome</keyword>